<gene>
    <name evidence="2" type="ORF">LIER_07114</name>
</gene>
<evidence type="ECO:0000313" key="3">
    <source>
        <dbReference type="Proteomes" id="UP001454036"/>
    </source>
</evidence>
<dbReference type="Proteomes" id="UP001454036">
    <property type="component" value="Unassembled WGS sequence"/>
</dbReference>
<feature type="region of interest" description="Disordered" evidence="1">
    <location>
        <begin position="91"/>
        <end position="140"/>
    </location>
</feature>
<protein>
    <submittedName>
        <fullName evidence="2">Uncharacterized protein</fullName>
    </submittedName>
</protein>
<evidence type="ECO:0000313" key="2">
    <source>
        <dbReference type="EMBL" id="GAA0147405.1"/>
    </source>
</evidence>
<comment type="caution">
    <text evidence="2">The sequence shown here is derived from an EMBL/GenBank/DDBJ whole genome shotgun (WGS) entry which is preliminary data.</text>
</comment>
<proteinExistence type="predicted"/>
<sequence length="140" mass="15723">MSGVDPEIAIHRLHVDSMLALRTSTRYPALEDWWMAARGMKSLILWMHHALPPDTHAPSGRGENNLLYRVWSVLLESYALRAEKCWGHISENGKLHNHESDRAEHGDLRGRYAGEKQGNDSPSGEPEGNFRTAVGKQVAD</sequence>
<organism evidence="2 3">
    <name type="scientific">Lithospermum erythrorhizon</name>
    <name type="common">Purple gromwell</name>
    <name type="synonym">Lithospermum officinale var. erythrorhizon</name>
    <dbReference type="NCBI Taxonomy" id="34254"/>
    <lineage>
        <taxon>Eukaryota</taxon>
        <taxon>Viridiplantae</taxon>
        <taxon>Streptophyta</taxon>
        <taxon>Embryophyta</taxon>
        <taxon>Tracheophyta</taxon>
        <taxon>Spermatophyta</taxon>
        <taxon>Magnoliopsida</taxon>
        <taxon>eudicotyledons</taxon>
        <taxon>Gunneridae</taxon>
        <taxon>Pentapetalae</taxon>
        <taxon>asterids</taxon>
        <taxon>lamiids</taxon>
        <taxon>Boraginales</taxon>
        <taxon>Boraginaceae</taxon>
        <taxon>Boraginoideae</taxon>
        <taxon>Lithospermeae</taxon>
        <taxon>Lithospermum</taxon>
    </lineage>
</organism>
<reference evidence="2 3" key="1">
    <citation type="submission" date="2024-01" db="EMBL/GenBank/DDBJ databases">
        <title>The complete chloroplast genome sequence of Lithospermum erythrorhizon: insights into the phylogenetic relationship among Boraginaceae species and the maternal lineages of purple gromwells.</title>
        <authorList>
            <person name="Okada T."/>
            <person name="Watanabe K."/>
        </authorList>
    </citation>
    <scope>NUCLEOTIDE SEQUENCE [LARGE SCALE GENOMIC DNA]</scope>
</reference>
<feature type="compositionally biased region" description="Basic and acidic residues" evidence="1">
    <location>
        <begin position="91"/>
        <end position="118"/>
    </location>
</feature>
<name>A0AAV3P758_LITER</name>
<evidence type="ECO:0000256" key="1">
    <source>
        <dbReference type="SAM" id="MobiDB-lite"/>
    </source>
</evidence>
<accession>A0AAV3P758</accession>
<dbReference type="AlphaFoldDB" id="A0AAV3P758"/>
<keyword evidence="3" id="KW-1185">Reference proteome</keyword>
<dbReference type="EMBL" id="BAABME010001075">
    <property type="protein sequence ID" value="GAA0147405.1"/>
    <property type="molecule type" value="Genomic_DNA"/>
</dbReference>